<comment type="caution">
    <text evidence="1">The sequence shown here is derived from an EMBL/GenBank/DDBJ whole genome shotgun (WGS) entry which is preliminary data.</text>
</comment>
<gene>
    <name evidence="1" type="ORF">DV515_00000174</name>
</gene>
<dbReference type="Proteomes" id="UP000276834">
    <property type="component" value="Unassembled WGS sequence"/>
</dbReference>
<dbReference type="EMBL" id="QUSF01000001">
    <property type="protein sequence ID" value="RLW13438.1"/>
    <property type="molecule type" value="Genomic_DNA"/>
</dbReference>
<proteinExistence type="predicted"/>
<keyword evidence="2" id="KW-1185">Reference proteome</keyword>
<evidence type="ECO:0000313" key="2">
    <source>
        <dbReference type="Proteomes" id="UP000276834"/>
    </source>
</evidence>
<accession>A0A3L8T1B9</accession>
<reference evidence="1 2" key="1">
    <citation type="journal article" date="2018" name="Proc. R. Soc. B">
        <title>A non-coding region near Follistatin controls head colour polymorphism in the Gouldian finch.</title>
        <authorList>
            <person name="Toomey M.B."/>
            <person name="Marques C.I."/>
            <person name="Andrade P."/>
            <person name="Araujo P.M."/>
            <person name="Sabatino S."/>
            <person name="Gazda M.A."/>
            <person name="Afonso S."/>
            <person name="Lopes R.J."/>
            <person name="Corbo J.C."/>
            <person name="Carneiro M."/>
        </authorList>
    </citation>
    <scope>NUCLEOTIDE SEQUENCE [LARGE SCALE GENOMIC DNA]</scope>
    <source>
        <strain evidence="1">Red01</strain>
        <tissue evidence="1">Muscle</tissue>
    </source>
</reference>
<dbReference type="AlphaFoldDB" id="A0A3L8T1B9"/>
<sequence length="140" mass="15170">MGNQTCSKEVCSPLQQLQRKQGEVDKQDLMGGGLAEQRLTELTIRKVGACPSPSLKFLQGYSRIYFHTDLMSLHSVPPLLSLAVAELGYLSCLPKCGAPLAGDSRYGPGPGSRLRLPAPSAVQRHKRVQVKVGIRNPGYP</sequence>
<name>A0A3L8T1B9_CHLGU</name>
<evidence type="ECO:0000313" key="1">
    <source>
        <dbReference type="EMBL" id="RLW13438.1"/>
    </source>
</evidence>
<protein>
    <submittedName>
        <fullName evidence="1">Uncharacterized protein</fullName>
    </submittedName>
</protein>
<organism evidence="1 2">
    <name type="scientific">Chloebia gouldiae</name>
    <name type="common">Gouldian finch</name>
    <name type="synonym">Erythrura gouldiae</name>
    <dbReference type="NCBI Taxonomy" id="44316"/>
    <lineage>
        <taxon>Eukaryota</taxon>
        <taxon>Metazoa</taxon>
        <taxon>Chordata</taxon>
        <taxon>Craniata</taxon>
        <taxon>Vertebrata</taxon>
        <taxon>Euteleostomi</taxon>
        <taxon>Archelosauria</taxon>
        <taxon>Archosauria</taxon>
        <taxon>Dinosauria</taxon>
        <taxon>Saurischia</taxon>
        <taxon>Theropoda</taxon>
        <taxon>Coelurosauria</taxon>
        <taxon>Aves</taxon>
        <taxon>Neognathae</taxon>
        <taxon>Neoaves</taxon>
        <taxon>Telluraves</taxon>
        <taxon>Australaves</taxon>
        <taxon>Passeriformes</taxon>
        <taxon>Passeroidea</taxon>
        <taxon>Passeridae</taxon>
        <taxon>Chloebia</taxon>
    </lineage>
</organism>